<accession>A0A7C4TEQ2</accession>
<protein>
    <recommendedName>
        <fullName evidence="1">DUF7508 domain-containing protein</fullName>
    </recommendedName>
</protein>
<proteinExistence type="predicted"/>
<gene>
    <name evidence="2" type="ORF">ENV60_06610</name>
</gene>
<evidence type="ECO:0000259" key="1">
    <source>
        <dbReference type="Pfam" id="PF24348"/>
    </source>
</evidence>
<comment type="caution">
    <text evidence="2">The sequence shown here is derived from an EMBL/GenBank/DDBJ whole genome shotgun (WGS) entry which is preliminary data.</text>
</comment>
<dbReference type="AlphaFoldDB" id="A0A7C4TEQ2"/>
<dbReference type="InterPro" id="IPR035901">
    <property type="entry name" value="GIY-YIG_endonuc_sf"/>
</dbReference>
<dbReference type="InterPro" id="IPR055930">
    <property type="entry name" value="DUF7508"/>
</dbReference>
<dbReference type="EMBL" id="DTGZ01000125">
    <property type="protein sequence ID" value="HGV97950.1"/>
    <property type="molecule type" value="Genomic_DNA"/>
</dbReference>
<sequence>MPIDSPWRRIIPEQIKNAPDYPGVYELADILQDILYIGYTQSLGQTIQAIFEKRDPDFNIAVFFRFQTTNEAENEYKKLIEEHLKKYNNLPLINQKKSRVND</sequence>
<reference evidence="2" key="1">
    <citation type="journal article" date="2020" name="mSystems">
        <title>Genome- and Community-Level Interaction Insights into Carbon Utilization and Element Cycling Functions of Hydrothermarchaeota in Hydrothermal Sediment.</title>
        <authorList>
            <person name="Zhou Z."/>
            <person name="Liu Y."/>
            <person name="Xu W."/>
            <person name="Pan J."/>
            <person name="Luo Z.H."/>
            <person name="Li M."/>
        </authorList>
    </citation>
    <scope>NUCLEOTIDE SEQUENCE [LARGE SCALE GENOMIC DNA]</scope>
    <source>
        <strain evidence="2">SpSt-774</strain>
    </source>
</reference>
<organism evidence="2">
    <name type="scientific">candidate division WOR-3 bacterium</name>
    <dbReference type="NCBI Taxonomy" id="2052148"/>
    <lineage>
        <taxon>Bacteria</taxon>
        <taxon>Bacteria division WOR-3</taxon>
    </lineage>
</organism>
<feature type="domain" description="DUF7508" evidence="1">
    <location>
        <begin position="1"/>
        <end position="85"/>
    </location>
</feature>
<evidence type="ECO:0000313" key="2">
    <source>
        <dbReference type="EMBL" id="HGV97950.1"/>
    </source>
</evidence>
<dbReference type="SUPFAM" id="SSF82771">
    <property type="entry name" value="GIY-YIG endonuclease"/>
    <property type="match status" value="1"/>
</dbReference>
<name>A0A7C4TEQ2_UNCW3</name>
<dbReference type="Pfam" id="PF24348">
    <property type="entry name" value="DUF7508"/>
    <property type="match status" value="1"/>
</dbReference>
<dbReference type="Gene3D" id="3.40.1440.10">
    <property type="entry name" value="GIY-YIG endonuclease"/>
    <property type="match status" value="1"/>
</dbReference>